<evidence type="ECO:0000313" key="1">
    <source>
        <dbReference type="EMBL" id="ODA13370.1"/>
    </source>
</evidence>
<evidence type="ECO:0000313" key="2">
    <source>
        <dbReference type="Proteomes" id="UP000186553"/>
    </source>
</evidence>
<protein>
    <submittedName>
        <fullName evidence="1">Uncharacterized protein</fullName>
    </submittedName>
</protein>
<dbReference type="OrthoDB" id="6693603at2"/>
<sequence length="117" mass="13553">MLGVVQHENTRDSDTFSVATLFYTRLRRVTGHVVDVRYLVENKEYAKYVIEIAMKTNDLELDRLIQRLYDLLDLTTGSETPVKVESLEMIEPEYISEATADEIYKAQVSHHYIGALR</sequence>
<accession>A0A1C3CX98</accession>
<dbReference type="AlphaFoldDB" id="A0A1C3CX98"/>
<dbReference type="Proteomes" id="UP000186553">
    <property type="component" value="Unassembled WGS sequence"/>
</dbReference>
<name>A0A1C3CX98_9GAMM</name>
<keyword evidence="2" id="KW-1185">Reference proteome</keyword>
<dbReference type="RefSeq" id="WP_068887660.1">
    <property type="nucleotide sequence ID" value="NZ_CBCRUU010000006.1"/>
</dbReference>
<dbReference type="STRING" id="1891224.BBP83_06395"/>
<gene>
    <name evidence="1" type="ORF">BBP83_06395</name>
</gene>
<proteinExistence type="predicted"/>
<organism evidence="1 2">
    <name type="scientific">Acinetobacter celticus</name>
    <dbReference type="NCBI Taxonomy" id="1891224"/>
    <lineage>
        <taxon>Bacteria</taxon>
        <taxon>Pseudomonadati</taxon>
        <taxon>Pseudomonadota</taxon>
        <taxon>Gammaproteobacteria</taxon>
        <taxon>Moraxellales</taxon>
        <taxon>Moraxellaceae</taxon>
        <taxon>Acinetobacter</taxon>
    </lineage>
</organism>
<reference evidence="1 2" key="1">
    <citation type="submission" date="2016-07" db="EMBL/GenBank/DDBJ databases">
        <title>Acinetobacter sp. ANC 4603.</title>
        <authorList>
            <person name="Radolfova-Krizova L."/>
            <person name="Nemec A."/>
        </authorList>
    </citation>
    <scope>NUCLEOTIDE SEQUENCE [LARGE SCALE GENOMIC DNA]</scope>
    <source>
        <strain evidence="1 2">ANC 4603</strain>
    </source>
</reference>
<dbReference type="EMBL" id="MBDL01000009">
    <property type="protein sequence ID" value="ODA13370.1"/>
    <property type="molecule type" value="Genomic_DNA"/>
</dbReference>
<comment type="caution">
    <text evidence="1">The sequence shown here is derived from an EMBL/GenBank/DDBJ whole genome shotgun (WGS) entry which is preliminary data.</text>
</comment>